<dbReference type="RefSeq" id="WP_379791639.1">
    <property type="nucleotide sequence ID" value="NZ_JBHSQB010000007.1"/>
</dbReference>
<evidence type="ECO:0000313" key="2">
    <source>
        <dbReference type="Proteomes" id="UP001596287"/>
    </source>
</evidence>
<sequence>MKEESFNDTFVELLFAGDIDNDGKLDFIFGANRNYEEERVILFLSSKAEKENVVKKVSEIAIQFDC</sequence>
<reference evidence="2" key="1">
    <citation type="journal article" date="2019" name="Int. J. Syst. Evol. Microbiol.">
        <title>The Global Catalogue of Microorganisms (GCM) 10K type strain sequencing project: providing services to taxonomists for standard genome sequencing and annotation.</title>
        <authorList>
            <consortium name="The Broad Institute Genomics Platform"/>
            <consortium name="The Broad Institute Genome Sequencing Center for Infectious Disease"/>
            <person name="Wu L."/>
            <person name="Ma J."/>
        </authorList>
    </citation>
    <scope>NUCLEOTIDE SEQUENCE [LARGE SCALE GENOMIC DNA]</scope>
    <source>
        <strain evidence="2">CCUG 49679</strain>
    </source>
</reference>
<comment type="caution">
    <text evidence="1">The sequence shown here is derived from an EMBL/GenBank/DDBJ whole genome shotgun (WGS) entry which is preliminary data.</text>
</comment>
<accession>A0ABW1PMH4</accession>
<organism evidence="1 2">
    <name type="scientific">Flavobacterium qiangtangense</name>
    <dbReference type="NCBI Taxonomy" id="1442595"/>
    <lineage>
        <taxon>Bacteria</taxon>
        <taxon>Pseudomonadati</taxon>
        <taxon>Bacteroidota</taxon>
        <taxon>Flavobacteriia</taxon>
        <taxon>Flavobacteriales</taxon>
        <taxon>Flavobacteriaceae</taxon>
        <taxon>Flavobacterium</taxon>
    </lineage>
</organism>
<name>A0ABW1PMH4_9FLAO</name>
<dbReference type="SUPFAM" id="SSF69318">
    <property type="entry name" value="Integrin alpha N-terminal domain"/>
    <property type="match status" value="1"/>
</dbReference>
<evidence type="ECO:0000313" key="1">
    <source>
        <dbReference type="EMBL" id="MFC6096774.1"/>
    </source>
</evidence>
<gene>
    <name evidence="1" type="ORF">ACFPVY_08955</name>
</gene>
<keyword evidence="2" id="KW-1185">Reference proteome</keyword>
<evidence type="ECO:0008006" key="3">
    <source>
        <dbReference type="Google" id="ProtNLM"/>
    </source>
</evidence>
<proteinExistence type="predicted"/>
<dbReference type="InterPro" id="IPR028994">
    <property type="entry name" value="Integrin_alpha_N"/>
</dbReference>
<protein>
    <recommendedName>
        <fullName evidence="3">VCBS repeat-containing protein</fullName>
    </recommendedName>
</protein>
<dbReference type="EMBL" id="JBHSQB010000007">
    <property type="protein sequence ID" value="MFC6096774.1"/>
    <property type="molecule type" value="Genomic_DNA"/>
</dbReference>
<dbReference type="Proteomes" id="UP001596287">
    <property type="component" value="Unassembled WGS sequence"/>
</dbReference>